<evidence type="ECO:0000256" key="1">
    <source>
        <dbReference type="ARBA" id="ARBA00004123"/>
    </source>
</evidence>
<evidence type="ECO:0000256" key="4">
    <source>
        <dbReference type="SAM" id="MobiDB-lite"/>
    </source>
</evidence>
<dbReference type="GO" id="GO:0010997">
    <property type="term" value="F:anaphase-promoting complex binding"/>
    <property type="evidence" value="ECO:0007669"/>
    <property type="project" value="TreeGrafter"/>
</dbReference>
<protein>
    <submittedName>
        <fullName evidence="6">Uncharacterized protein</fullName>
    </submittedName>
</protein>
<comment type="subcellular location">
    <subcellularLocation>
        <location evidence="1">Nucleus</location>
    </subcellularLocation>
</comment>
<organism evidence="5 6">
    <name type="scientific">Ditylenchus dipsaci</name>
    <dbReference type="NCBI Taxonomy" id="166011"/>
    <lineage>
        <taxon>Eukaryota</taxon>
        <taxon>Metazoa</taxon>
        <taxon>Ecdysozoa</taxon>
        <taxon>Nematoda</taxon>
        <taxon>Chromadorea</taxon>
        <taxon>Rhabditida</taxon>
        <taxon>Tylenchina</taxon>
        <taxon>Tylenchomorpha</taxon>
        <taxon>Sphaerularioidea</taxon>
        <taxon>Anguinidae</taxon>
        <taxon>Anguininae</taxon>
        <taxon>Ditylenchus</taxon>
    </lineage>
</organism>
<dbReference type="Proteomes" id="UP000887574">
    <property type="component" value="Unplaced"/>
</dbReference>
<dbReference type="GO" id="GO:0005634">
    <property type="term" value="C:nucleus"/>
    <property type="evidence" value="ECO:0007669"/>
    <property type="project" value="UniProtKB-SubCell"/>
</dbReference>
<dbReference type="InterPro" id="IPR024146">
    <property type="entry name" value="Claspin"/>
</dbReference>
<feature type="region of interest" description="Disordered" evidence="4">
    <location>
        <begin position="269"/>
        <end position="289"/>
    </location>
</feature>
<evidence type="ECO:0000313" key="5">
    <source>
        <dbReference type="Proteomes" id="UP000887574"/>
    </source>
</evidence>
<feature type="compositionally biased region" description="Acidic residues" evidence="4">
    <location>
        <begin position="269"/>
        <end position="284"/>
    </location>
</feature>
<sequence length="553" mass="61872">MAACWPGNPKELIQFQPPPFSSGQNQLHISSERLFSLIKMGISLTEYYRHKQGLKKSLAAKSREQMKRRHSFFNMENEIVDEHDQSEEEEEEADILVIIDEPEESTADQCSIHSNEVDPASPEKEADEGSIIEELSINGQDLNEKEGAQIDLVESVQIDQQDSESVSLPFSRSNSAVSSIQDCVEDRSIDDDLADKTLEPELGFSSDLLQLGEKEGGASQELFNEALTLCSGTFDLGSDTAATPTSKSIDFFSNNDLFTVDDDVSNCEALPEDFDSPDEGDLDECTPNPKARFEVRDLFDDEASHSGGEKDSDDENGQDIDEYEEEANDEQLPSNHVIEEDLARQYIKQKNDEEERRLRILMNRYLPDGELHTEKNTDRSFRFRMRSDVDVDWSKILGAAADMGFQADDEDEEEIQATQVRERKIEMMKWRIEQASKALGAQDISAVQVDSDCSVNHSLLNFGENIAKRMKAISEEPVIINDVAANLLNEVGVKQPELLLRDSLLKNASVLGPLLRETSSRKVLANGVSSKARSRALFLSDDATKGIARKFAK</sequence>
<feature type="region of interest" description="Disordered" evidence="4">
    <location>
        <begin position="105"/>
        <end position="127"/>
    </location>
</feature>
<dbReference type="PANTHER" id="PTHR14396">
    <property type="entry name" value="CLASPIN"/>
    <property type="match status" value="1"/>
</dbReference>
<dbReference type="AlphaFoldDB" id="A0A915E0G9"/>
<keyword evidence="2" id="KW-0597">Phosphoprotein</keyword>
<dbReference type="PANTHER" id="PTHR14396:SF10">
    <property type="entry name" value="CLASPIN"/>
    <property type="match status" value="1"/>
</dbReference>
<evidence type="ECO:0000256" key="3">
    <source>
        <dbReference type="ARBA" id="ARBA00023242"/>
    </source>
</evidence>
<keyword evidence="5" id="KW-1185">Reference proteome</keyword>
<evidence type="ECO:0000313" key="6">
    <source>
        <dbReference type="WBParaSite" id="jg25389"/>
    </source>
</evidence>
<reference evidence="6" key="1">
    <citation type="submission" date="2022-11" db="UniProtKB">
        <authorList>
            <consortium name="WormBaseParasite"/>
        </authorList>
    </citation>
    <scope>IDENTIFICATION</scope>
</reference>
<accession>A0A915E0G9</accession>
<dbReference type="GO" id="GO:0033314">
    <property type="term" value="P:mitotic DNA replication checkpoint signaling"/>
    <property type="evidence" value="ECO:0007669"/>
    <property type="project" value="TreeGrafter"/>
</dbReference>
<name>A0A915E0G9_9BILA</name>
<proteinExistence type="predicted"/>
<keyword evidence="3" id="KW-0539">Nucleus</keyword>
<evidence type="ECO:0000256" key="2">
    <source>
        <dbReference type="ARBA" id="ARBA00022553"/>
    </source>
</evidence>
<dbReference type="GO" id="GO:0007095">
    <property type="term" value="P:mitotic G2 DNA damage checkpoint signaling"/>
    <property type="evidence" value="ECO:0007669"/>
    <property type="project" value="TreeGrafter"/>
</dbReference>
<dbReference type="WBParaSite" id="jg25389">
    <property type="protein sequence ID" value="jg25389"/>
    <property type="gene ID" value="jg25389"/>
</dbReference>